<dbReference type="InterPro" id="IPR058746">
    <property type="entry name" value="Znf_RING-type_Topors"/>
</dbReference>
<dbReference type="Gene3D" id="3.30.40.10">
    <property type="entry name" value="Zinc/RING finger domain, C3HC4 (zinc finger)"/>
    <property type="match status" value="1"/>
</dbReference>
<protein>
    <recommendedName>
        <fullName evidence="6">RING-type domain-containing protein</fullName>
    </recommendedName>
</protein>
<evidence type="ECO:0000256" key="1">
    <source>
        <dbReference type="ARBA" id="ARBA00022723"/>
    </source>
</evidence>
<feature type="region of interest" description="Disordered" evidence="5">
    <location>
        <begin position="284"/>
        <end position="308"/>
    </location>
</feature>
<feature type="compositionally biased region" description="Basic residues" evidence="5">
    <location>
        <begin position="285"/>
        <end position="301"/>
    </location>
</feature>
<accession>A0A1Z5JEA1</accession>
<evidence type="ECO:0000259" key="6">
    <source>
        <dbReference type="PROSITE" id="PS50089"/>
    </source>
</evidence>
<dbReference type="PANTHER" id="PTHR47177">
    <property type="entry name" value="F18C1.6 PROTEIN"/>
    <property type="match status" value="1"/>
</dbReference>
<feature type="region of interest" description="Disordered" evidence="5">
    <location>
        <begin position="150"/>
        <end position="222"/>
    </location>
</feature>
<sequence length="465" mass="50256">MENTSAQRLLPANFPSPQSMSVPELTLSTLMATNVHHRDPSSSQFFSQLMASQTRSSLQRASSLTSTTGVAPLQRSASFTSTSGVEPHSTVASSPSTPLSDAPRFSSNRLSFATHQLNQYGAFSPGDSIIPSPNALQSFLPARGLQNGFTASASVSSSTPLRRSRRLARTEDTPHDEVDPSPATSLPRKRKPATSSKKTSTRKRQKVLKEPPSSSPHSLDYLDKKPSAVESTCTICLCEPDKEEVSALDGCNHFFCFSCIEKWSERENSCPLCKCRFSRITRMNPPRRRKGASTRNTKKVKTRDQRADMPTSAAIEGLLASLAQGSAFPGSTRLGRMFATQLSVPVVRSRTSRANASSSAGRFGVTMIHPSMNLEDDEDTSLLGFMQAVLRSHREGHHGDIPGELHVFPAGGSVFSGFGVTSSSSFARTARSHASNENDVSAGRAPDNPLEIDDSDDEVELIHIS</sequence>
<dbReference type="InterPro" id="IPR017907">
    <property type="entry name" value="Znf_RING_CS"/>
</dbReference>
<evidence type="ECO:0000256" key="4">
    <source>
        <dbReference type="PROSITE-ProRule" id="PRU00175"/>
    </source>
</evidence>
<dbReference type="PANTHER" id="PTHR47177:SF3">
    <property type="entry name" value="F18C1.6 PROTEIN"/>
    <property type="match status" value="1"/>
</dbReference>
<keyword evidence="2 4" id="KW-0863">Zinc-finger</keyword>
<dbReference type="InterPro" id="IPR013083">
    <property type="entry name" value="Znf_RING/FYVE/PHD"/>
</dbReference>
<dbReference type="GO" id="GO:0008270">
    <property type="term" value="F:zinc ion binding"/>
    <property type="evidence" value="ECO:0007669"/>
    <property type="project" value="UniProtKB-KW"/>
</dbReference>
<dbReference type="OrthoDB" id="1630758at2759"/>
<dbReference type="PROSITE" id="PS50089">
    <property type="entry name" value="ZF_RING_2"/>
    <property type="match status" value="1"/>
</dbReference>
<dbReference type="PROSITE" id="PS00518">
    <property type="entry name" value="ZF_RING_1"/>
    <property type="match status" value="1"/>
</dbReference>
<keyword evidence="1" id="KW-0479">Metal-binding</keyword>
<dbReference type="EMBL" id="BDSP01000048">
    <property type="protein sequence ID" value="GAX12081.1"/>
    <property type="molecule type" value="Genomic_DNA"/>
</dbReference>
<dbReference type="Pfam" id="PF13639">
    <property type="entry name" value="zf-RING_2"/>
    <property type="match status" value="1"/>
</dbReference>
<gene>
    <name evidence="7" type="ORF">FisN_8Lh185</name>
</gene>
<feature type="region of interest" description="Disordered" evidence="5">
    <location>
        <begin position="75"/>
        <end position="104"/>
    </location>
</feature>
<dbReference type="SMART" id="SM00184">
    <property type="entry name" value="RING"/>
    <property type="match status" value="1"/>
</dbReference>
<proteinExistence type="predicted"/>
<evidence type="ECO:0000313" key="7">
    <source>
        <dbReference type="EMBL" id="GAX12081.1"/>
    </source>
</evidence>
<keyword evidence="3" id="KW-0862">Zinc</keyword>
<feature type="compositionally biased region" description="Low complexity" evidence="5">
    <location>
        <begin position="150"/>
        <end position="161"/>
    </location>
</feature>
<feature type="region of interest" description="Disordered" evidence="5">
    <location>
        <begin position="1"/>
        <end position="21"/>
    </location>
</feature>
<evidence type="ECO:0000313" key="8">
    <source>
        <dbReference type="Proteomes" id="UP000198406"/>
    </source>
</evidence>
<dbReference type="Proteomes" id="UP000198406">
    <property type="component" value="Unassembled WGS sequence"/>
</dbReference>
<feature type="compositionally biased region" description="Basic and acidic residues" evidence="5">
    <location>
        <begin position="168"/>
        <end position="178"/>
    </location>
</feature>
<evidence type="ECO:0000256" key="2">
    <source>
        <dbReference type="ARBA" id="ARBA00022771"/>
    </source>
</evidence>
<evidence type="ECO:0000256" key="5">
    <source>
        <dbReference type="SAM" id="MobiDB-lite"/>
    </source>
</evidence>
<evidence type="ECO:0000256" key="3">
    <source>
        <dbReference type="ARBA" id="ARBA00022833"/>
    </source>
</evidence>
<dbReference type="SUPFAM" id="SSF57850">
    <property type="entry name" value="RING/U-box"/>
    <property type="match status" value="1"/>
</dbReference>
<dbReference type="InParanoid" id="A0A1Z5JEA1"/>
<dbReference type="InterPro" id="IPR001841">
    <property type="entry name" value="Znf_RING"/>
</dbReference>
<dbReference type="AlphaFoldDB" id="A0A1Z5JEA1"/>
<name>A0A1Z5JEA1_FISSO</name>
<feature type="domain" description="RING-type" evidence="6">
    <location>
        <begin position="233"/>
        <end position="274"/>
    </location>
</feature>
<dbReference type="CDD" id="cd16574">
    <property type="entry name" value="RING-HC_Topors"/>
    <property type="match status" value="1"/>
</dbReference>
<organism evidence="7 8">
    <name type="scientific">Fistulifera solaris</name>
    <name type="common">Oleaginous diatom</name>
    <dbReference type="NCBI Taxonomy" id="1519565"/>
    <lineage>
        <taxon>Eukaryota</taxon>
        <taxon>Sar</taxon>
        <taxon>Stramenopiles</taxon>
        <taxon>Ochrophyta</taxon>
        <taxon>Bacillariophyta</taxon>
        <taxon>Bacillariophyceae</taxon>
        <taxon>Bacillariophycidae</taxon>
        <taxon>Naviculales</taxon>
        <taxon>Naviculaceae</taxon>
        <taxon>Fistulifera</taxon>
    </lineage>
</organism>
<feature type="region of interest" description="Disordered" evidence="5">
    <location>
        <begin position="429"/>
        <end position="457"/>
    </location>
</feature>
<comment type="caution">
    <text evidence="7">The sequence shown here is derived from an EMBL/GenBank/DDBJ whole genome shotgun (WGS) entry which is preliminary data.</text>
</comment>
<reference evidence="7 8" key="1">
    <citation type="journal article" date="2015" name="Plant Cell">
        <title>Oil accumulation by the oleaginous diatom Fistulifera solaris as revealed by the genome and transcriptome.</title>
        <authorList>
            <person name="Tanaka T."/>
            <person name="Maeda Y."/>
            <person name="Veluchamy A."/>
            <person name="Tanaka M."/>
            <person name="Abida H."/>
            <person name="Marechal E."/>
            <person name="Bowler C."/>
            <person name="Muto M."/>
            <person name="Sunaga Y."/>
            <person name="Tanaka M."/>
            <person name="Yoshino T."/>
            <person name="Taniguchi T."/>
            <person name="Fukuda Y."/>
            <person name="Nemoto M."/>
            <person name="Matsumoto M."/>
            <person name="Wong P.S."/>
            <person name="Aburatani S."/>
            <person name="Fujibuchi W."/>
        </authorList>
    </citation>
    <scope>NUCLEOTIDE SEQUENCE [LARGE SCALE GENOMIC DNA]</scope>
    <source>
        <strain evidence="7 8">JPCC DA0580</strain>
    </source>
</reference>
<keyword evidence="8" id="KW-1185">Reference proteome</keyword>